<comment type="subcellular location">
    <subcellularLocation>
        <location evidence="1">Cell membrane</location>
        <topology evidence="1">Multi-pass membrane protein</topology>
    </subcellularLocation>
</comment>
<dbReference type="InterPro" id="IPR011701">
    <property type="entry name" value="MFS"/>
</dbReference>
<feature type="transmembrane region" description="Helical" evidence="6">
    <location>
        <begin position="52"/>
        <end position="74"/>
    </location>
</feature>
<proteinExistence type="predicted"/>
<comment type="caution">
    <text evidence="8">The sequence shown here is derived from an EMBL/GenBank/DDBJ whole genome shotgun (WGS) entry which is preliminary data.</text>
</comment>
<protein>
    <submittedName>
        <fullName evidence="8">MFS transporter</fullName>
    </submittedName>
</protein>
<feature type="transmembrane region" description="Helical" evidence="6">
    <location>
        <begin position="257"/>
        <end position="283"/>
    </location>
</feature>
<accession>A0ABU2ND76</accession>
<dbReference type="Pfam" id="PF07690">
    <property type="entry name" value="MFS_1"/>
    <property type="match status" value="1"/>
</dbReference>
<feature type="transmembrane region" description="Helical" evidence="6">
    <location>
        <begin position="224"/>
        <end position="245"/>
    </location>
</feature>
<dbReference type="RefSeq" id="WP_311558391.1">
    <property type="nucleotide sequence ID" value="NZ_JAVREJ010000015.1"/>
</dbReference>
<keyword evidence="5 6" id="KW-0472">Membrane</keyword>
<dbReference type="InterPro" id="IPR020846">
    <property type="entry name" value="MFS_dom"/>
</dbReference>
<feature type="transmembrane region" description="Helical" evidence="6">
    <location>
        <begin position="290"/>
        <end position="309"/>
    </location>
</feature>
<evidence type="ECO:0000313" key="9">
    <source>
        <dbReference type="Proteomes" id="UP001183202"/>
    </source>
</evidence>
<name>A0ABU2ND76_9PSEU</name>
<evidence type="ECO:0000256" key="1">
    <source>
        <dbReference type="ARBA" id="ARBA00004651"/>
    </source>
</evidence>
<evidence type="ECO:0000256" key="5">
    <source>
        <dbReference type="ARBA" id="ARBA00023136"/>
    </source>
</evidence>
<keyword evidence="9" id="KW-1185">Reference proteome</keyword>
<evidence type="ECO:0000313" key="8">
    <source>
        <dbReference type="EMBL" id="MDT0351900.1"/>
    </source>
</evidence>
<feature type="transmembrane region" description="Helical" evidence="6">
    <location>
        <begin position="81"/>
        <end position="101"/>
    </location>
</feature>
<evidence type="ECO:0000256" key="6">
    <source>
        <dbReference type="SAM" id="Phobius"/>
    </source>
</evidence>
<feature type="domain" description="Major facilitator superfamily (MFS) profile" evidence="7">
    <location>
        <begin position="16"/>
        <end position="410"/>
    </location>
</feature>
<dbReference type="Gene3D" id="1.20.1250.20">
    <property type="entry name" value="MFS general substrate transporter like domains"/>
    <property type="match status" value="2"/>
</dbReference>
<evidence type="ECO:0000256" key="4">
    <source>
        <dbReference type="ARBA" id="ARBA00022989"/>
    </source>
</evidence>
<dbReference type="PANTHER" id="PTHR43124">
    <property type="entry name" value="PURINE EFFLUX PUMP PBUE"/>
    <property type="match status" value="1"/>
</dbReference>
<dbReference type="CDD" id="cd06174">
    <property type="entry name" value="MFS"/>
    <property type="match status" value="1"/>
</dbReference>
<keyword evidence="2" id="KW-1003">Cell membrane</keyword>
<organism evidence="8 9">
    <name type="scientific">Pseudonocardia charpentierae</name>
    <dbReference type="NCBI Taxonomy" id="3075545"/>
    <lineage>
        <taxon>Bacteria</taxon>
        <taxon>Bacillati</taxon>
        <taxon>Actinomycetota</taxon>
        <taxon>Actinomycetes</taxon>
        <taxon>Pseudonocardiales</taxon>
        <taxon>Pseudonocardiaceae</taxon>
        <taxon>Pseudonocardia</taxon>
    </lineage>
</organism>
<sequence length="430" mass="45018">MTTPDRVLPVRMSWVVWGVGVLAYVLTVMQRTTLGVAGLEAAQHLGVNPGTLSLFVFVQVAVYMLTQVPAGFLTDRFGARVMLVASATLIAAGQLLLMLATALPVAVLARVLVGIGDAIVFVAVLALLPRWFPARRVPMITQLTTILCQAGQVLSALPFLALLHVAGWHAAFGSAAAASALVAVLAFLVVRDAPGGTPERGPAVSPQEIGRRLRAVWRRPGTRLGFFSHMAVQFSMNVFTLLWGVPYLVSAQGLSTTAAGALVTLFVVCTIAFGPVAGALTVWKPLRRSRLVLVVVALTAAIWTVVLSLPGPAPLWLLVLLIVVLGMGGPASVVGIDIGRTSNPTSSLGVAQALVNLGGFSASLVVLAAMGLVLNLSGGFTPEAFRLAWLAQYPVWVAGVVCLLLARRTARREGAGDPAAEESPARVLTR</sequence>
<dbReference type="Proteomes" id="UP001183202">
    <property type="component" value="Unassembled WGS sequence"/>
</dbReference>
<feature type="transmembrane region" description="Helical" evidence="6">
    <location>
        <begin position="315"/>
        <end position="336"/>
    </location>
</feature>
<dbReference type="EMBL" id="JAVREJ010000015">
    <property type="protein sequence ID" value="MDT0351900.1"/>
    <property type="molecule type" value="Genomic_DNA"/>
</dbReference>
<gene>
    <name evidence="8" type="ORF">RM445_20445</name>
</gene>
<keyword evidence="3 6" id="KW-0812">Transmembrane</keyword>
<keyword evidence="4 6" id="KW-1133">Transmembrane helix</keyword>
<feature type="transmembrane region" description="Helical" evidence="6">
    <location>
        <begin position="348"/>
        <end position="374"/>
    </location>
</feature>
<evidence type="ECO:0000256" key="2">
    <source>
        <dbReference type="ARBA" id="ARBA00022475"/>
    </source>
</evidence>
<feature type="transmembrane region" description="Helical" evidence="6">
    <location>
        <begin position="386"/>
        <end position="406"/>
    </location>
</feature>
<reference evidence="9" key="1">
    <citation type="submission" date="2023-07" db="EMBL/GenBank/DDBJ databases">
        <title>30 novel species of actinomycetes from the DSMZ collection.</title>
        <authorList>
            <person name="Nouioui I."/>
        </authorList>
    </citation>
    <scope>NUCLEOTIDE SEQUENCE [LARGE SCALE GENOMIC DNA]</scope>
    <source>
        <strain evidence="9">DSM 45834</strain>
    </source>
</reference>
<feature type="transmembrane region" description="Helical" evidence="6">
    <location>
        <begin position="107"/>
        <end position="128"/>
    </location>
</feature>
<dbReference type="SUPFAM" id="SSF103473">
    <property type="entry name" value="MFS general substrate transporter"/>
    <property type="match status" value="1"/>
</dbReference>
<feature type="transmembrane region" description="Helical" evidence="6">
    <location>
        <begin position="168"/>
        <end position="190"/>
    </location>
</feature>
<evidence type="ECO:0000259" key="7">
    <source>
        <dbReference type="PROSITE" id="PS50850"/>
    </source>
</evidence>
<evidence type="ECO:0000256" key="3">
    <source>
        <dbReference type="ARBA" id="ARBA00022692"/>
    </source>
</evidence>
<dbReference type="PANTHER" id="PTHR43124:SF3">
    <property type="entry name" value="CHLORAMPHENICOL EFFLUX PUMP RV0191"/>
    <property type="match status" value="1"/>
</dbReference>
<feature type="transmembrane region" description="Helical" evidence="6">
    <location>
        <begin position="12"/>
        <end position="32"/>
    </location>
</feature>
<dbReference type="InterPro" id="IPR036259">
    <property type="entry name" value="MFS_trans_sf"/>
</dbReference>
<feature type="transmembrane region" description="Helical" evidence="6">
    <location>
        <begin position="140"/>
        <end position="162"/>
    </location>
</feature>
<dbReference type="InterPro" id="IPR050189">
    <property type="entry name" value="MFS_Efflux_Transporters"/>
</dbReference>
<dbReference type="PROSITE" id="PS50850">
    <property type="entry name" value="MFS"/>
    <property type="match status" value="1"/>
</dbReference>